<dbReference type="Gene3D" id="4.10.60.10">
    <property type="entry name" value="Zinc finger, CCHC-type"/>
    <property type="match status" value="4"/>
</dbReference>
<feature type="domain" description="CCHC-type" evidence="3">
    <location>
        <begin position="67"/>
        <end position="82"/>
    </location>
</feature>
<evidence type="ECO:0000256" key="1">
    <source>
        <dbReference type="PROSITE-ProRule" id="PRU00047"/>
    </source>
</evidence>
<dbReference type="EMBL" id="JADGJD010001442">
    <property type="protein sequence ID" value="KAJ3042132.1"/>
    <property type="molecule type" value="Genomic_DNA"/>
</dbReference>
<dbReference type="SUPFAM" id="SSF57756">
    <property type="entry name" value="Retrovirus zinc finger-like domains"/>
    <property type="match status" value="3"/>
</dbReference>
<dbReference type="InterPro" id="IPR001878">
    <property type="entry name" value="Znf_CCHC"/>
</dbReference>
<protein>
    <recommendedName>
        <fullName evidence="3">CCHC-type domain-containing protein</fullName>
    </recommendedName>
</protein>
<dbReference type="PANTHER" id="PTHR22639">
    <property type="entry name" value="GAG-RELATED PROTEIN"/>
    <property type="match status" value="1"/>
</dbReference>
<dbReference type="GO" id="GO:0003690">
    <property type="term" value="F:double-stranded DNA binding"/>
    <property type="evidence" value="ECO:0007669"/>
    <property type="project" value="InterPro"/>
</dbReference>
<dbReference type="InterPro" id="IPR042509">
    <property type="entry name" value="ZCCHC3"/>
</dbReference>
<name>A0AAD5S3R3_9FUNG</name>
<organism evidence="4 5">
    <name type="scientific">Rhizophlyctis rosea</name>
    <dbReference type="NCBI Taxonomy" id="64517"/>
    <lineage>
        <taxon>Eukaryota</taxon>
        <taxon>Fungi</taxon>
        <taxon>Fungi incertae sedis</taxon>
        <taxon>Chytridiomycota</taxon>
        <taxon>Chytridiomycota incertae sedis</taxon>
        <taxon>Chytridiomycetes</taxon>
        <taxon>Rhizophlyctidales</taxon>
        <taxon>Rhizophlyctidaceae</taxon>
        <taxon>Rhizophlyctis</taxon>
    </lineage>
</organism>
<dbReference type="Proteomes" id="UP001212841">
    <property type="component" value="Unassembled WGS sequence"/>
</dbReference>
<feature type="region of interest" description="Disordered" evidence="2">
    <location>
        <begin position="1"/>
        <end position="33"/>
    </location>
</feature>
<dbReference type="AlphaFoldDB" id="A0AAD5S3R3"/>
<gene>
    <name evidence="4" type="ORF">HK097_002111</name>
</gene>
<keyword evidence="1" id="KW-0863">Zinc-finger</keyword>
<feature type="region of interest" description="Disordered" evidence="2">
    <location>
        <begin position="50"/>
        <end position="84"/>
    </location>
</feature>
<dbReference type="GO" id="GO:0003723">
    <property type="term" value="F:RNA binding"/>
    <property type="evidence" value="ECO:0007669"/>
    <property type="project" value="InterPro"/>
</dbReference>
<comment type="caution">
    <text evidence="4">The sequence shown here is derived from an EMBL/GenBank/DDBJ whole genome shotgun (WGS) entry which is preliminary data.</text>
</comment>
<feature type="compositionally biased region" description="Gly residues" evidence="2">
    <location>
        <begin position="13"/>
        <end position="33"/>
    </location>
</feature>
<feature type="domain" description="CCHC-type" evidence="3">
    <location>
        <begin position="92"/>
        <end position="106"/>
    </location>
</feature>
<feature type="domain" description="CCHC-type" evidence="3">
    <location>
        <begin position="355"/>
        <end position="370"/>
    </location>
</feature>
<dbReference type="SMART" id="SM00343">
    <property type="entry name" value="ZnF_C2HC"/>
    <property type="match status" value="7"/>
</dbReference>
<feature type="compositionally biased region" description="Basic and acidic residues" evidence="2">
    <location>
        <begin position="50"/>
        <end position="65"/>
    </location>
</feature>
<dbReference type="GO" id="GO:0008270">
    <property type="term" value="F:zinc ion binding"/>
    <property type="evidence" value="ECO:0007669"/>
    <property type="project" value="UniProtKB-KW"/>
</dbReference>
<feature type="compositionally biased region" description="Low complexity" evidence="2">
    <location>
        <begin position="408"/>
        <end position="419"/>
    </location>
</feature>
<keyword evidence="1" id="KW-0862">Zinc</keyword>
<reference evidence="4" key="1">
    <citation type="submission" date="2020-05" db="EMBL/GenBank/DDBJ databases">
        <title>Phylogenomic resolution of chytrid fungi.</title>
        <authorList>
            <person name="Stajich J.E."/>
            <person name="Amses K."/>
            <person name="Simmons R."/>
            <person name="Seto K."/>
            <person name="Myers J."/>
            <person name="Bonds A."/>
            <person name="Quandt C.A."/>
            <person name="Barry K."/>
            <person name="Liu P."/>
            <person name="Grigoriev I."/>
            <person name="Longcore J.E."/>
            <person name="James T.Y."/>
        </authorList>
    </citation>
    <scope>NUCLEOTIDE SEQUENCE</scope>
    <source>
        <strain evidence="4">JEL0318</strain>
    </source>
</reference>
<evidence type="ECO:0000256" key="2">
    <source>
        <dbReference type="SAM" id="MobiDB-lite"/>
    </source>
</evidence>
<evidence type="ECO:0000313" key="5">
    <source>
        <dbReference type="Proteomes" id="UP001212841"/>
    </source>
</evidence>
<accession>A0AAD5S3R3</accession>
<dbReference type="InterPro" id="IPR036875">
    <property type="entry name" value="Znf_CCHC_sf"/>
</dbReference>
<feature type="compositionally biased region" description="Basic and acidic residues" evidence="2">
    <location>
        <begin position="74"/>
        <end position="84"/>
    </location>
</feature>
<feature type="region of interest" description="Disordered" evidence="2">
    <location>
        <begin position="383"/>
        <end position="419"/>
    </location>
</feature>
<feature type="domain" description="CCHC-type" evidence="3">
    <location>
        <begin position="311"/>
        <end position="326"/>
    </location>
</feature>
<evidence type="ECO:0000313" key="4">
    <source>
        <dbReference type="EMBL" id="KAJ3042132.1"/>
    </source>
</evidence>
<evidence type="ECO:0000259" key="3">
    <source>
        <dbReference type="PROSITE" id="PS50158"/>
    </source>
</evidence>
<sequence>MDTGTESGKLAIDGGGSFGFDGGEGGGDFGVDSGGGRGPRACRNCGSEDHLAKECPEPRKPREGETCGNCGAPDHIRKDCPQPRKPKEGESCFQCGSTDHYSSQCPGVALASREKAPPERLEQIWNAVVEADKENDFEEIKANLLDYALNDPDLTWVDIEKKLREADLKTHIIAEPRSLPPSKELANNQNEGNKRYEVVFVRNARVLKLKIKVHRPLPLTPIAASLTNAPSTSLPQSEEDTAKNLEHLAEAGIIRERQRINGKYDLPDWAMAGLSMEQIASARGGCVRCGAEDHRVKECTQERPESKIGECFKCGEKGHSFRKCPNPDEKRMQIGCRRCGKEGHKIGDCPEPETCRRCGEEGHQQRDCPQPDPNIVTKPQTVSYPTRGTPAVAVGKRDTGSPIVRNRTPGPASTAASPGTAPAIAPNLANPVKAAVVVVPATSEFYQIKLRFNDATD</sequence>
<keyword evidence="5" id="KW-1185">Reference proteome</keyword>
<proteinExistence type="predicted"/>
<dbReference type="PANTHER" id="PTHR22639:SF7">
    <property type="entry name" value="CCHC-TYPE DOMAIN-CONTAINING PROTEIN"/>
    <property type="match status" value="1"/>
</dbReference>
<feature type="domain" description="CCHC-type" evidence="3">
    <location>
        <begin position="42"/>
        <end position="57"/>
    </location>
</feature>
<dbReference type="Pfam" id="PF00098">
    <property type="entry name" value="zf-CCHC"/>
    <property type="match status" value="4"/>
</dbReference>
<dbReference type="PROSITE" id="PS50158">
    <property type="entry name" value="ZF_CCHC"/>
    <property type="match status" value="6"/>
</dbReference>
<keyword evidence="1" id="KW-0479">Metal-binding</keyword>
<feature type="domain" description="CCHC-type" evidence="3">
    <location>
        <begin position="336"/>
        <end position="351"/>
    </location>
</feature>